<keyword evidence="5" id="KW-0547">Nucleotide-binding</keyword>
<evidence type="ECO:0000256" key="4">
    <source>
        <dbReference type="ARBA" id="ARBA00022692"/>
    </source>
</evidence>
<dbReference type="SMART" id="SM00382">
    <property type="entry name" value="AAA"/>
    <property type="match status" value="1"/>
</dbReference>
<dbReference type="FunFam" id="3.40.50.300:FF:000221">
    <property type="entry name" value="Multidrug ABC transporter ATP-binding protein"/>
    <property type="match status" value="1"/>
</dbReference>
<dbReference type="Pfam" id="PF00005">
    <property type="entry name" value="ABC_tran"/>
    <property type="match status" value="1"/>
</dbReference>
<keyword evidence="2" id="KW-0813">Transport</keyword>
<dbReference type="Proteomes" id="UP000623172">
    <property type="component" value="Unassembled WGS sequence"/>
</dbReference>
<evidence type="ECO:0000256" key="2">
    <source>
        <dbReference type="ARBA" id="ARBA00022448"/>
    </source>
</evidence>
<dbReference type="InterPro" id="IPR011527">
    <property type="entry name" value="ABC1_TM_dom"/>
</dbReference>
<evidence type="ECO:0000259" key="11">
    <source>
        <dbReference type="PROSITE" id="PS50929"/>
    </source>
</evidence>
<organism evidence="12 13">
    <name type="scientific">Gehongia tenuis</name>
    <dbReference type="NCBI Taxonomy" id="2763655"/>
    <lineage>
        <taxon>Bacteria</taxon>
        <taxon>Bacillati</taxon>
        <taxon>Bacillota</taxon>
        <taxon>Clostridia</taxon>
        <taxon>Christensenellales</taxon>
        <taxon>Christensenellaceae</taxon>
        <taxon>Gehongia</taxon>
    </lineage>
</organism>
<accession>A0A926D6D5</accession>
<dbReference type="SUPFAM" id="SSF52540">
    <property type="entry name" value="P-loop containing nucleoside triphosphate hydrolases"/>
    <property type="match status" value="1"/>
</dbReference>
<name>A0A926D6D5_9FIRM</name>
<feature type="transmembrane region" description="Helical" evidence="9">
    <location>
        <begin position="21"/>
        <end position="40"/>
    </location>
</feature>
<dbReference type="PROSITE" id="PS50893">
    <property type="entry name" value="ABC_TRANSPORTER_2"/>
    <property type="match status" value="1"/>
</dbReference>
<dbReference type="PROSITE" id="PS00211">
    <property type="entry name" value="ABC_TRANSPORTER_1"/>
    <property type="match status" value="1"/>
</dbReference>
<dbReference type="InterPro" id="IPR003593">
    <property type="entry name" value="AAA+_ATPase"/>
</dbReference>
<evidence type="ECO:0000256" key="7">
    <source>
        <dbReference type="ARBA" id="ARBA00022989"/>
    </source>
</evidence>
<keyword evidence="7 9" id="KW-1133">Transmembrane helix</keyword>
<dbReference type="InterPro" id="IPR039421">
    <property type="entry name" value="Type_1_exporter"/>
</dbReference>
<feature type="domain" description="ABC transmembrane type-1" evidence="11">
    <location>
        <begin position="22"/>
        <end position="320"/>
    </location>
</feature>
<evidence type="ECO:0000313" key="13">
    <source>
        <dbReference type="Proteomes" id="UP000623172"/>
    </source>
</evidence>
<keyword evidence="4 9" id="KW-0812">Transmembrane</keyword>
<dbReference type="Gene3D" id="3.40.50.300">
    <property type="entry name" value="P-loop containing nucleotide triphosphate hydrolases"/>
    <property type="match status" value="1"/>
</dbReference>
<dbReference type="GO" id="GO:0016887">
    <property type="term" value="F:ATP hydrolysis activity"/>
    <property type="evidence" value="ECO:0007669"/>
    <property type="project" value="InterPro"/>
</dbReference>
<keyword evidence="13" id="KW-1185">Reference proteome</keyword>
<dbReference type="PANTHER" id="PTHR43394">
    <property type="entry name" value="ATP-DEPENDENT PERMEASE MDL1, MITOCHONDRIAL"/>
    <property type="match status" value="1"/>
</dbReference>
<gene>
    <name evidence="12" type="ORF">H8696_10245</name>
</gene>
<dbReference type="RefSeq" id="WP_249317339.1">
    <property type="nucleotide sequence ID" value="NZ_JACRSR010000005.1"/>
</dbReference>
<feature type="transmembrane region" description="Helical" evidence="9">
    <location>
        <begin position="179"/>
        <end position="197"/>
    </location>
</feature>
<feature type="transmembrane region" description="Helical" evidence="9">
    <location>
        <begin position="156"/>
        <end position="173"/>
    </location>
</feature>
<dbReference type="PROSITE" id="PS50929">
    <property type="entry name" value="ABC_TM1F"/>
    <property type="match status" value="1"/>
</dbReference>
<evidence type="ECO:0000256" key="3">
    <source>
        <dbReference type="ARBA" id="ARBA00022475"/>
    </source>
</evidence>
<evidence type="ECO:0000256" key="5">
    <source>
        <dbReference type="ARBA" id="ARBA00022741"/>
    </source>
</evidence>
<feature type="transmembrane region" description="Helical" evidence="9">
    <location>
        <begin position="74"/>
        <end position="93"/>
    </location>
</feature>
<reference evidence="12" key="1">
    <citation type="submission" date="2020-08" db="EMBL/GenBank/DDBJ databases">
        <title>Genome public.</title>
        <authorList>
            <person name="Liu C."/>
            <person name="Sun Q."/>
        </authorList>
    </citation>
    <scope>NUCLEOTIDE SEQUENCE</scope>
    <source>
        <strain evidence="12">NSJ-53</strain>
    </source>
</reference>
<dbReference type="EMBL" id="JACRSR010000005">
    <property type="protein sequence ID" value="MBC8532224.1"/>
    <property type="molecule type" value="Genomic_DNA"/>
</dbReference>
<dbReference type="Gene3D" id="1.20.1560.10">
    <property type="entry name" value="ABC transporter type 1, transmembrane domain"/>
    <property type="match status" value="1"/>
</dbReference>
<keyword evidence="3" id="KW-1003">Cell membrane</keyword>
<dbReference type="InterPro" id="IPR036640">
    <property type="entry name" value="ABC1_TM_sf"/>
</dbReference>
<dbReference type="PANTHER" id="PTHR43394:SF1">
    <property type="entry name" value="ATP-BINDING CASSETTE SUB-FAMILY B MEMBER 10, MITOCHONDRIAL"/>
    <property type="match status" value="1"/>
</dbReference>
<dbReference type="InterPro" id="IPR027417">
    <property type="entry name" value="P-loop_NTPase"/>
</dbReference>
<feature type="domain" description="ABC transporter" evidence="10">
    <location>
        <begin position="352"/>
        <end position="586"/>
    </location>
</feature>
<sequence>MKKRLKMLWQLTKGNRILYGCAFLCVALSVLVSLVTPLIVRTVLDSIIGDAPLSGWPARFVDFFGGRVVLSENIWIAAMVFVLLNVLNVGFLYGRGKLSAMAAERIVLGLRERLYDHLQHLPYQEHVDAETGDWIQRCTSDVETVRRFFAGQLVEFSRGIFMLGIAIAIMVPLNWKMTLVGLCTVPIIFLYSFIFMLKIMRDFQRADEAEGRLSTVIQENLTGIRVVRAFGRQAFEKDKFDEANEIYCGHWRRLMRILGLFWSLGDLTAMTQTLAVLVFGSFLAVRGELSLGTFVVFITYEGMLLWPIRQMGRILADMSKCTVSIGRIMELLNKPLEGQLPDSVKPSLNQDIVFDNVYFEYEPGKPVLNGVSFNVNAGQTVAVLGSTGSGKSSLVQLLQRLYEYQGGSIRIGGVELNTIDKHYLRSRVGLVLQEPFLYSRSILENIAIAQEEAPLERVYEAARIAAVHEVIEEFDRGYDTLVGERGVTLSGGQKQRVSIARTLMADSDILIFDDSLSAVDARTDVEIRRALLERKKGVTTFIISHRVSTLSEADFIVVLEDGKVTELGTHEELIRRPGLYRRIYDIQSGLAGREAEA</sequence>
<evidence type="ECO:0000259" key="10">
    <source>
        <dbReference type="PROSITE" id="PS50893"/>
    </source>
</evidence>
<dbReference type="InterPro" id="IPR003439">
    <property type="entry name" value="ABC_transporter-like_ATP-bd"/>
</dbReference>
<dbReference type="GO" id="GO:0005524">
    <property type="term" value="F:ATP binding"/>
    <property type="evidence" value="ECO:0007669"/>
    <property type="project" value="UniProtKB-KW"/>
</dbReference>
<evidence type="ECO:0000256" key="1">
    <source>
        <dbReference type="ARBA" id="ARBA00004651"/>
    </source>
</evidence>
<protein>
    <submittedName>
        <fullName evidence="12">ABC transporter ATP-binding protein</fullName>
    </submittedName>
</protein>
<evidence type="ECO:0000256" key="6">
    <source>
        <dbReference type="ARBA" id="ARBA00022840"/>
    </source>
</evidence>
<feature type="transmembrane region" description="Helical" evidence="9">
    <location>
        <begin position="289"/>
        <end position="308"/>
    </location>
</feature>
<comment type="caution">
    <text evidence="12">The sequence shown here is derived from an EMBL/GenBank/DDBJ whole genome shotgun (WGS) entry which is preliminary data.</text>
</comment>
<dbReference type="GO" id="GO:0015421">
    <property type="term" value="F:ABC-type oligopeptide transporter activity"/>
    <property type="evidence" value="ECO:0007669"/>
    <property type="project" value="TreeGrafter"/>
</dbReference>
<dbReference type="CDD" id="cd18542">
    <property type="entry name" value="ABC_6TM_YknU_like"/>
    <property type="match status" value="1"/>
</dbReference>
<comment type="subcellular location">
    <subcellularLocation>
        <location evidence="1">Cell membrane</location>
        <topology evidence="1">Multi-pass membrane protein</topology>
    </subcellularLocation>
</comment>
<evidence type="ECO:0000313" key="12">
    <source>
        <dbReference type="EMBL" id="MBC8532224.1"/>
    </source>
</evidence>
<proteinExistence type="predicted"/>
<dbReference type="InterPro" id="IPR017871">
    <property type="entry name" value="ABC_transporter-like_CS"/>
</dbReference>
<keyword evidence="6 12" id="KW-0067">ATP-binding</keyword>
<dbReference type="Pfam" id="PF00664">
    <property type="entry name" value="ABC_membrane"/>
    <property type="match status" value="1"/>
</dbReference>
<evidence type="ECO:0000256" key="9">
    <source>
        <dbReference type="SAM" id="Phobius"/>
    </source>
</evidence>
<dbReference type="SUPFAM" id="SSF90123">
    <property type="entry name" value="ABC transporter transmembrane region"/>
    <property type="match status" value="1"/>
</dbReference>
<evidence type="ECO:0000256" key="8">
    <source>
        <dbReference type="ARBA" id="ARBA00023136"/>
    </source>
</evidence>
<dbReference type="GO" id="GO:0005886">
    <property type="term" value="C:plasma membrane"/>
    <property type="evidence" value="ECO:0007669"/>
    <property type="project" value="UniProtKB-SubCell"/>
</dbReference>
<dbReference type="AlphaFoldDB" id="A0A926D6D5"/>
<keyword evidence="8 9" id="KW-0472">Membrane</keyword>
<feature type="transmembrane region" description="Helical" evidence="9">
    <location>
        <begin position="260"/>
        <end position="283"/>
    </location>
</feature>